<accession>A0A8S0URH4</accession>
<evidence type="ECO:0000256" key="7">
    <source>
        <dbReference type="ARBA" id="ARBA00023157"/>
    </source>
</evidence>
<evidence type="ECO:0000256" key="4">
    <source>
        <dbReference type="ARBA" id="ARBA00023002"/>
    </source>
</evidence>
<dbReference type="Gene3D" id="1.10.287.2900">
    <property type="match status" value="1"/>
</dbReference>
<keyword evidence="2" id="KW-0813">Transport</keyword>
<keyword evidence="10" id="KW-1185">Reference proteome</keyword>
<keyword evidence="3" id="KW-0653">Protein transport</keyword>
<comment type="caution">
    <text evidence="9">The sequence shown here is derived from an EMBL/GenBank/DDBJ whole genome shotgun (WGS) entry which is preliminary data.</text>
</comment>
<dbReference type="GO" id="GO:0015035">
    <property type="term" value="F:protein-disulfide reductase activity"/>
    <property type="evidence" value="ECO:0007669"/>
    <property type="project" value="InterPro"/>
</dbReference>
<dbReference type="Proteomes" id="UP000594638">
    <property type="component" value="Unassembled WGS sequence"/>
</dbReference>
<keyword evidence="4" id="KW-0560">Oxidoreductase</keyword>
<name>A0A8S0URH4_OLEEU</name>
<evidence type="ECO:0000256" key="1">
    <source>
        <dbReference type="ARBA" id="ARBA00004173"/>
    </source>
</evidence>
<dbReference type="GO" id="GO:0045041">
    <property type="term" value="P:protein import into mitochondrial intermembrane space"/>
    <property type="evidence" value="ECO:0007669"/>
    <property type="project" value="InterPro"/>
</dbReference>
<keyword evidence="8" id="KW-0676">Redox-active center</keyword>
<dbReference type="GO" id="GO:0005758">
    <property type="term" value="C:mitochondrial intermembrane space"/>
    <property type="evidence" value="ECO:0007669"/>
    <property type="project" value="TreeGrafter"/>
</dbReference>
<reference evidence="9 10" key="1">
    <citation type="submission" date="2019-12" db="EMBL/GenBank/DDBJ databases">
        <authorList>
            <person name="Alioto T."/>
            <person name="Alioto T."/>
            <person name="Gomez Garrido J."/>
        </authorList>
    </citation>
    <scope>NUCLEOTIDE SEQUENCE [LARGE SCALE GENOMIC DNA]</scope>
</reference>
<dbReference type="EMBL" id="CACTIH010008043">
    <property type="protein sequence ID" value="CAA3019108.1"/>
    <property type="molecule type" value="Genomic_DNA"/>
</dbReference>
<dbReference type="OrthoDB" id="7481291at2759"/>
<dbReference type="Gramene" id="OE9A012082T1">
    <property type="protein sequence ID" value="OE9A012082C1"/>
    <property type="gene ID" value="OE9A012082"/>
</dbReference>
<sequence length="112" mass="12650">MVLRMRMKSGSEGSENIGTQFSNAYVCFLKSPAEGKGRESVHPFVALQNCIKANPDAFSEDILEDDEVEKEEKPSQEYSIRPPLWSIESKTANHYRTGEIQGPFTSISHWVK</sequence>
<keyword evidence="6" id="KW-0496">Mitochondrion</keyword>
<dbReference type="PANTHER" id="PTHR21622">
    <property type="entry name" value="COILED-COIL-HELIX-COILED-COIL-HELIX DOMAIN CONTAINING 4"/>
    <property type="match status" value="1"/>
</dbReference>
<evidence type="ECO:0000313" key="9">
    <source>
        <dbReference type="EMBL" id="CAA3019108.1"/>
    </source>
</evidence>
<proteinExistence type="predicted"/>
<evidence type="ECO:0000256" key="5">
    <source>
        <dbReference type="ARBA" id="ARBA00023010"/>
    </source>
</evidence>
<protein>
    <submittedName>
        <fullName evidence="9">Mitochondrial intermembrane space import and assembly 40 homolog isoform X2</fullName>
    </submittedName>
</protein>
<organism evidence="9 10">
    <name type="scientific">Olea europaea subsp. europaea</name>
    <dbReference type="NCBI Taxonomy" id="158383"/>
    <lineage>
        <taxon>Eukaryota</taxon>
        <taxon>Viridiplantae</taxon>
        <taxon>Streptophyta</taxon>
        <taxon>Embryophyta</taxon>
        <taxon>Tracheophyta</taxon>
        <taxon>Spermatophyta</taxon>
        <taxon>Magnoliopsida</taxon>
        <taxon>eudicotyledons</taxon>
        <taxon>Gunneridae</taxon>
        <taxon>Pentapetalae</taxon>
        <taxon>asterids</taxon>
        <taxon>lamiids</taxon>
        <taxon>Lamiales</taxon>
        <taxon>Oleaceae</taxon>
        <taxon>Oleeae</taxon>
        <taxon>Olea</taxon>
    </lineage>
</organism>
<keyword evidence="5" id="KW-0811">Translocation</keyword>
<evidence type="ECO:0000256" key="6">
    <source>
        <dbReference type="ARBA" id="ARBA00023128"/>
    </source>
</evidence>
<evidence type="ECO:0000313" key="10">
    <source>
        <dbReference type="Proteomes" id="UP000594638"/>
    </source>
</evidence>
<dbReference type="PANTHER" id="PTHR21622:SF0">
    <property type="entry name" value="COILED-COIL-HELIX-COILED-COIL-HELIX DOMAIN CONTAINING 4"/>
    <property type="match status" value="1"/>
</dbReference>
<keyword evidence="7" id="KW-1015">Disulfide bond</keyword>
<evidence type="ECO:0000256" key="3">
    <source>
        <dbReference type="ARBA" id="ARBA00022927"/>
    </source>
</evidence>
<evidence type="ECO:0000256" key="2">
    <source>
        <dbReference type="ARBA" id="ARBA00022448"/>
    </source>
</evidence>
<evidence type="ECO:0000256" key="8">
    <source>
        <dbReference type="ARBA" id="ARBA00023284"/>
    </source>
</evidence>
<dbReference type="InterPro" id="IPR039289">
    <property type="entry name" value="CHCHD4"/>
</dbReference>
<dbReference type="AlphaFoldDB" id="A0A8S0URH4"/>
<comment type="subcellular location">
    <subcellularLocation>
        <location evidence="1">Mitochondrion</location>
    </subcellularLocation>
</comment>
<gene>
    <name evidence="9" type="ORF">OLEA9_A012082</name>
</gene>